<evidence type="ECO:0000256" key="1">
    <source>
        <dbReference type="SAM" id="MobiDB-lite"/>
    </source>
</evidence>
<sequence>MMEENEPLHPAVNPDLYVNLDEQREGYAPIESRGWGVLTQNLSGEGRTDPGQTLNHNPKQRPRGSVGERRWLRKRGLL</sequence>
<feature type="region of interest" description="Disordered" evidence="1">
    <location>
        <begin position="40"/>
        <end position="70"/>
    </location>
</feature>
<reference evidence="2" key="1">
    <citation type="journal article" date="2021" name="Proc. Natl. Acad. Sci. U.S.A.">
        <title>A Catalog of Tens of Thousands of Viruses from Human Metagenomes Reveals Hidden Associations with Chronic Diseases.</title>
        <authorList>
            <person name="Tisza M.J."/>
            <person name="Buck C.B."/>
        </authorList>
    </citation>
    <scope>NUCLEOTIDE SEQUENCE</scope>
    <source>
        <strain evidence="2">Ct6zJ3</strain>
    </source>
</reference>
<dbReference type="EMBL" id="BK015844">
    <property type="protein sequence ID" value="DAE27657.1"/>
    <property type="molecule type" value="Genomic_DNA"/>
</dbReference>
<evidence type="ECO:0000313" key="2">
    <source>
        <dbReference type="EMBL" id="DAE27657.1"/>
    </source>
</evidence>
<name>A0A8S5R9A6_9VIRU</name>
<protein>
    <submittedName>
        <fullName evidence="2">Uncharacterized protein</fullName>
    </submittedName>
</protein>
<proteinExistence type="predicted"/>
<organism evidence="2">
    <name type="scientific">virus sp. ct6zJ3</name>
    <dbReference type="NCBI Taxonomy" id="2826792"/>
    <lineage>
        <taxon>Viruses</taxon>
    </lineage>
</organism>
<accession>A0A8S5R9A6</accession>